<evidence type="ECO:0000256" key="10">
    <source>
        <dbReference type="SAM" id="Phobius"/>
    </source>
</evidence>
<comment type="cofactor">
    <cofactor evidence="1 6">
        <name>Ca(2+)</name>
        <dbReference type="ChEBI" id="CHEBI:29108"/>
    </cofactor>
</comment>
<keyword evidence="5 7" id="KW-1015">Disulfide bond</keyword>
<gene>
    <name evidence="11" type="ORF">MVEN_01555600</name>
</gene>
<evidence type="ECO:0000256" key="1">
    <source>
        <dbReference type="ARBA" id="ARBA00001913"/>
    </source>
</evidence>
<dbReference type="Gene3D" id="1.50.10.10">
    <property type="match status" value="1"/>
</dbReference>
<comment type="caution">
    <text evidence="11">The sequence shown here is derived from an EMBL/GenBank/DDBJ whole genome shotgun (WGS) entry which is preliminary data.</text>
</comment>
<organism evidence="11 12">
    <name type="scientific">Mycena venus</name>
    <dbReference type="NCBI Taxonomy" id="2733690"/>
    <lineage>
        <taxon>Eukaryota</taxon>
        <taxon>Fungi</taxon>
        <taxon>Dikarya</taxon>
        <taxon>Basidiomycota</taxon>
        <taxon>Agaricomycotina</taxon>
        <taxon>Agaricomycetes</taxon>
        <taxon>Agaricomycetidae</taxon>
        <taxon>Agaricales</taxon>
        <taxon>Marasmiineae</taxon>
        <taxon>Mycenaceae</taxon>
        <taxon>Mycena</taxon>
    </lineage>
</organism>
<evidence type="ECO:0000256" key="5">
    <source>
        <dbReference type="ARBA" id="ARBA00023157"/>
    </source>
</evidence>
<dbReference type="GO" id="GO:0005975">
    <property type="term" value="P:carbohydrate metabolic process"/>
    <property type="evidence" value="ECO:0007669"/>
    <property type="project" value="InterPro"/>
</dbReference>
<dbReference type="Proteomes" id="UP000620124">
    <property type="component" value="Unassembled WGS sequence"/>
</dbReference>
<evidence type="ECO:0000256" key="3">
    <source>
        <dbReference type="ARBA" id="ARBA00007658"/>
    </source>
</evidence>
<evidence type="ECO:0000256" key="9">
    <source>
        <dbReference type="SAM" id="MobiDB-lite"/>
    </source>
</evidence>
<evidence type="ECO:0000256" key="8">
    <source>
        <dbReference type="RuleBase" id="RU361193"/>
    </source>
</evidence>
<comment type="pathway">
    <text evidence="2">Protein modification; protein glycosylation.</text>
</comment>
<dbReference type="EMBL" id="JACAZI010000013">
    <property type="protein sequence ID" value="KAF7345377.1"/>
    <property type="molecule type" value="Genomic_DNA"/>
</dbReference>
<dbReference type="InterPro" id="IPR036026">
    <property type="entry name" value="Seven-hairpin_glycosidases"/>
</dbReference>
<evidence type="ECO:0000313" key="12">
    <source>
        <dbReference type="Proteomes" id="UP000620124"/>
    </source>
</evidence>
<evidence type="ECO:0000256" key="2">
    <source>
        <dbReference type="ARBA" id="ARBA00004922"/>
    </source>
</evidence>
<dbReference type="GO" id="GO:0005783">
    <property type="term" value="C:endoplasmic reticulum"/>
    <property type="evidence" value="ECO:0007669"/>
    <property type="project" value="TreeGrafter"/>
</dbReference>
<dbReference type="GO" id="GO:0016020">
    <property type="term" value="C:membrane"/>
    <property type="evidence" value="ECO:0007669"/>
    <property type="project" value="InterPro"/>
</dbReference>
<keyword evidence="8" id="KW-0326">Glycosidase</keyword>
<feature type="region of interest" description="Disordered" evidence="9">
    <location>
        <begin position="575"/>
        <end position="598"/>
    </location>
</feature>
<protein>
    <recommendedName>
        <fullName evidence="8">alpha-1,2-Mannosidase</fullName>
        <ecNumber evidence="8">3.2.1.-</ecNumber>
    </recommendedName>
</protein>
<dbReference type="AlphaFoldDB" id="A0A8H6XQQ4"/>
<dbReference type="OrthoDB" id="8118055at2759"/>
<name>A0A8H6XQQ4_9AGAR</name>
<feature type="transmembrane region" description="Helical" evidence="10">
    <location>
        <begin position="35"/>
        <end position="54"/>
    </location>
</feature>
<evidence type="ECO:0000256" key="4">
    <source>
        <dbReference type="ARBA" id="ARBA00022801"/>
    </source>
</evidence>
<evidence type="ECO:0000256" key="6">
    <source>
        <dbReference type="PIRSR" id="PIRSR601382-2"/>
    </source>
</evidence>
<evidence type="ECO:0000313" key="11">
    <source>
        <dbReference type="EMBL" id="KAF7345377.1"/>
    </source>
</evidence>
<dbReference type="Pfam" id="PF01532">
    <property type="entry name" value="Glyco_hydro_47"/>
    <property type="match status" value="1"/>
</dbReference>
<dbReference type="PANTHER" id="PTHR11742">
    <property type="entry name" value="MANNOSYL-OLIGOSACCHARIDE ALPHA-1,2-MANNOSIDASE-RELATED"/>
    <property type="match status" value="1"/>
</dbReference>
<comment type="similarity">
    <text evidence="3 8">Belongs to the glycosyl hydrolase 47 family.</text>
</comment>
<keyword evidence="6" id="KW-0106">Calcium</keyword>
<dbReference type="InterPro" id="IPR050749">
    <property type="entry name" value="Glycosyl_Hydrolase_47"/>
</dbReference>
<keyword evidence="10" id="KW-1133">Transmembrane helix</keyword>
<keyword evidence="6" id="KW-0479">Metal-binding</keyword>
<dbReference type="SUPFAM" id="SSF48225">
    <property type="entry name" value="Seven-hairpin glycosidases"/>
    <property type="match status" value="1"/>
</dbReference>
<dbReference type="InterPro" id="IPR012341">
    <property type="entry name" value="6hp_glycosidase-like_sf"/>
</dbReference>
<feature type="disulfide bond" evidence="7">
    <location>
        <begin position="360"/>
        <end position="394"/>
    </location>
</feature>
<keyword evidence="10" id="KW-0472">Membrane</keyword>
<accession>A0A8H6XQQ4</accession>
<keyword evidence="12" id="KW-1185">Reference proteome</keyword>
<keyword evidence="10" id="KW-0812">Transmembrane</keyword>
<dbReference type="GO" id="GO:0004571">
    <property type="term" value="F:mannosyl-oligosaccharide 1,2-alpha-mannosidase activity"/>
    <property type="evidence" value="ECO:0007669"/>
    <property type="project" value="InterPro"/>
</dbReference>
<proteinExistence type="inferred from homology"/>
<feature type="binding site" evidence="6">
    <location>
        <position position="556"/>
    </location>
    <ligand>
        <name>Ca(2+)</name>
        <dbReference type="ChEBI" id="CHEBI:29108"/>
    </ligand>
</feature>
<evidence type="ECO:0000256" key="7">
    <source>
        <dbReference type="PIRSR" id="PIRSR601382-3"/>
    </source>
</evidence>
<reference evidence="11" key="1">
    <citation type="submission" date="2020-05" db="EMBL/GenBank/DDBJ databases">
        <title>Mycena genomes resolve the evolution of fungal bioluminescence.</title>
        <authorList>
            <person name="Tsai I.J."/>
        </authorList>
    </citation>
    <scope>NUCLEOTIDE SEQUENCE</scope>
    <source>
        <strain evidence="11">CCC161011</strain>
    </source>
</reference>
<dbReference type="PRINTS" id="PR00747">
    <property type="entry name" value="GLYHDRLASE47"/>
</dbReference>
<dbReference type="InterPro" id="IPR001382">
    <property type="entry name" value="Glyco_hydro_47"/>
</dbReference>
<dbReference type="GO" id="GO:0005509">
    <property type="term" value="F:calcium ion binding"/>
    <property type="evidence" value="ECO:0007669"/>
    <property type="project" value="InterPro"/>
</dbReference>
<dbReference type="GO" id="GO:0036503">
    <property type="term" value="P:ERAD pathway"/>
    <property type="evidence" value="ECO:0007669"/>
    <property type="project" value="UniProtKB-ARBA"/>
</dbReference>
<keyword evidence="4 8" id="KW-0378">Hydrolase</keyword>
<sequence length="598" mass="67780">MLPFHTRQGFPQQRKVNLFSKQSLSLLWSRPVLRFLPYLFGLILTLYLFAPFLFNYGRDSLPIPTLPHGAPAGPVEPQVLSLRAQKVRDAYVHAYTSYKKDAWEWDELRPLSGGRDNNFNGWGVSVFDSLDTMWIMGLHDLFHEGLEIVEKSTFYTPPDKFVPFFETIIRYLGGLLSAYALSGEPILLQKADELGRSLLPAFNTTSGLPMFAVNPQTGATGAGWTGGVLWSEALSNQMEFKYLAHLTKRAEYYEKTEHVMEIMYNASIEGGQFPTQWDVSTGKPMNKQFAVGAYADSAHEYLLKQWLLTGQSEPKTKELYLKAVESIINELIYVTPNRNLLYVTDATNGSPSFKFEHLSCFLPGLLALGVHTLDLPLPTKELHSWAAEGIATTCWLSYADQKSGLGPDEMFMARAEPPYTSAKWTTQLAYWEKTGRPGGVPPGLGNTKPEENVGSRDYNPYKTSYLLRPETVESFYILWRTTGDEIWRERGWAIFEAIEKHARLERGYASVGTVDSVPVSHLDEMPSFFLAETLKYLYLMFVDQEIIPLDKYVFNTEAHPLPIFEWSAKERAQYNIPSKPKATKENPFKKQPMSGQST</sequence>
<dbReference type="EC" id="3.2.1.-" evidence="8"/>